<sequence length="93" mass="9723">LAVSPICGPLSGSVSDVNAGTHLHGFKIIVTFGDSFTNGGRQDGGPLPPPVITPPDAEAGGRSTNGRVWVEDLAEPFNTTVMEYAVSMPRIHH</sequence>
<dbReference type="KEGG" id="dsq:DICSQDRAFT_70242"/>
<accession>R7SMY2</accession>
<dbReference type="InterPro" id="IPR036514">
    <property type="entry name" value="SGNH_hydro_sf"/>
</dbReference>
<evidence type="ECO:0000256" key="1">
    <source>
        <dbReference type="SAM" id="MobiDB-lite"/>
    </source>
</evidence>
<dbReference type="Gene3D" id="3.40.50.1110">
    <property type="entry name" value="SGNH hydrolase"/>
    <property type="match status" value="1"/>
</dbReference>
<dbReference type="RefSeq" id="XP_007370241.1">
    <property type="nucleotide sequence ID" value="XM_007370179.1"/>
</dbReference>
<dbReference type="AlphaFoldDB" id="R7SMY2"/>
<name>R7SMY2_DICSQ</name>
<proteinExistence type="predicted"/>
<feature type="region of interest" description="Disordered" evidence="1">
    <location>
        <begin position="37"/>
        <end position="64"/>
    </location>
</feature>
<gene>
    <name evidence="2" type="ORF">DICSQDRAFT_70242</name>
</gene>
<dbReference type="EMBL" id="JH719458">
    <property type="protein sequence ID" value="EJF57075.1"/>
    <property type="molecule type" value="Genomic_DNA"/>
</dbReference>
<organism evidence="2 3">
    <name type="scientific">Dichomitus squalens (strain LYAD-421)</name>
    <name type="common">Western red white-rot fungus</name>
    <dbReference type="NCBI Taxonomy" id="732165"/>
    <lineage>
        <taxon>Eukaryota</taxon>
        <taxon>Fungi</taxon>
        <taxon>Dikarya</taxon>
        <taxon>Basidiomycota</taxon>
        <taxon>Agaricomycotina</taxon>
        <taxon>Agaricomycetes</taxon>
        <taxon>Polyporales</taxon>
        <taxon>Polyporaceae</taxon>
        <taxon>Dichomitus</taxon>
    </lineage>
</organism>
<evidence type="ECO:0000313" key="3">
    <source>
        <dbReference type="Proteomes" id="UP000053319"/>
    </source>
</evidence>
<dbReference type="GeneID" id="18843708"/>
<dbReference type="HOGENOM" id="CLU_135164_1_0_1"/>
<evidence type="ECO:0000313" key="2">
    <source>
        <dbReference type="EMBL" id="EJF57075.1"/>
    </source>
</evidence>
<feature type="non-terminal residue" evidence="2">
    <location>
        <position position="93"/>
    </location>
</feature>
<reference evidence="2 3" key="1">
    <citation type="journal article" date="2012" name="Science">
        <title>The Paleozoic origin of enzymatic lignin decomposition reconstructed from 31 fungal genomes.</title>
        <authorList>
            <person name="Floudas D."/>
            <person name="Binder M."/>
            <person name="Riley R."/>
            <person name="Barry K."/>
            <person name="Blanchette R.A."/>
            <person name="Henrissat B."/>
            <person name="Martinez A.T."/>
            <person name="Otillar R."/>
            <person name="Spatafora J.W."/>
            <person name="Yadav J.S."/>
            <person name="Aerts A."/>
            <person name="Benoit I."/>
            <person name="Boyd A."/>
            <person name="Carlson A."/>
            <person name="Copeland A."/>
            <person name="Coutinho P.M."/>
            <person name="de Vries R.P."/>
            <person name="Ferreira P."/>
            <person name="Findley K."/>
            <person name="Foster B."/>
            <person name="Gaskell J."/>
            <person name="Glotzer D."/>
            <person name="Gorecki P."/>
            <person name="Heitman J."/>
            <person name="Hesse C."/>
            <person name="Hori C."/>
            <person name="Igarashi K."/>
            <person name="Jurgens J.A."/>
            <person name="Kallen N."/>
            <person name="Kersten P."/>
            <person name="Kohler A."/>
            <person name="Kuees U."/>
            <person name="Kumar T.K.A."/>
            <person name="Kuo A."/>
            <person name="LaButti K."/>
            <person name="Larrondo L.F."/>
            <person name="Lindquist E."/>
            <person name="Ling A."/>
            <person name="Lombard V."/>
            <person name="Lucas S."/>
            <person name="Lundell T."/>
            <person name="Martin R."/>
            <person name="McLaughlin D.J."/>
            <person name="Morgenstern I."/>
            <person name="Morin E."/>
            <person name="Murat C."/>
            <person name="Nagy L.G."/>
            <person name="Nolan M."/>
            <person name="Ohm R.A."/>
            <person name="Patyshakuliyeva A."/>
            <person name="Rokas A."/>
            <person name="Ruiz-Duenas F.J."/>
            <person name="Sabat G."/>
            <person name="Salamov A."/>
            <person name="Samejima M."/>
            <person name="Schmutz J."/>
            <person name="Slot J.C."/>
            <person name="St John F."/>
            <person name="Stenlid J."/>
            <person name="Sun H."/>
            <person name="Sun S."/>
            <person name="Syed K."/>
            <person name="Tsang A."/>
            <person name="Wiebenga A."/>
            <person name="Young D."/>
            <person name="Pisabarro A."/>
            <person name="Eastwood D.C."/>
            <person name="Martin F."/>
            <person name="Cullen D."/>
            <person name="Grigoriev I.V."/>
            <person name="Hibbett D.S."/>
        </authorList>
    </citation>
    <scope>NUCLEOTIDE SEQUENCE [LARGE SCALE GENOMIC DNA]</scope>
    <source>
        <strain evidence="2 3">LYAD-421 SS1</strain>
    </source>
</reference>
<protein>
    <submittedName>
        <fullName evidence="2">Uncharacterized protein</fullName>
    </submittedName>
</protein>
<dbReference type="Proteomes" id="UP000053319">
    <property type="component" value="Unassembled WGS sequence"/>
</dbReference>
<dbReference type="OMA" id="GGRSTNX"/>